<dbReference type="Proteomes" id="UP001148838">
    <property type="component" value="Unassembled WGS sequence"/>
</dbReference>
<feature type="signal peptide" evidence="1">
    <location>
        <begin position="1"/>
        <end position="22"/>
    </location>
</feature>
<organism evidence="3 4">
    <name type="scientific">Periplaneta americana</name>
    <name type="common">American cockroach</name>
    <name type="synonym">Blatta americana</name>
    <dbReference type="NCBI Taxonomy" id="6978"/>
    <lineage>
        <taxon>Eukaryota</taxon>
        <taxon>Metazoa</taxon>
        <taxon>Ecdysozoa</taxon>
        <taxon>Arthropoda</taxon>
        <taxon>Hexapoda</taxon>
        <taxon>Insecta</taxon>
        <taxon>Pterygota</taxon>
        <taxon>Neoptera</taxon>
        <taxon>Polyneoptera</taxon>
        <taxon>Dictyoptera</taxon>
        <taxon>Blattodea</taxon>
        <taxon>Blattoidea</taxon>
        <taxon>Blattidae</taxon>
        <taxon>Blattinae</taxon>
        <taxon>Periplaneta</taxon>
    </lineage>
</organism>
<evidence type="ECO:0000313" key="4">
    <source>
        <dbReference type="Proteomes" id="UP001148838"/>
    </source>
</evidence>
<keyword evidence="4" id="KW-1185">Reference proteome</keyword>
<protein>
    <recommendedName>
        <fullName evidence="2">Reverse transcriptase domain-containing protein</fullName>
    </recommendedName>
</protein>
<dbReference type="Pfam" id="PF00078">
    <property type="entry name" value="RVT_1"/>
    <property type="match status" value="1"/>
</dbReference>
<keyword evidence="1" id="KW-0732">Signal</keyword>
<dbReference type="PANTHER" id="PTHR47027">
    <property type="entry name" value="REVERSE TRANSCRIPTASE DOMAIN-CONTAINING PROTEIN"/>
    <property type="match status" value="1"/>
</dbReference>
<proteinExistence type="predicted"/>
<dbReference type="PANTHER" id="PTHR47027:SF20">
    <property type="entry name" value="REVERSE TRANSCRIPTASE-LIKE PROTEIN WITH RNA-DIRECTED DNA POLYMERASE DOMAIN"/>
    <property type="match status" value="1"/>
</dbReference>
<sequence>MSGNLLRIFSLISSNIVSLLSCMYKLVPSATGWMDGIAPFPHRHNTTDEDDNNALSESAMRISYKICHEIAKELKTFNEDAVSTRLFSVDSIDDSEMVFCEMRSRICYELPDIRLIVGENVGKPTTRKVQDNREGLEFNGLHQLLVYADDVNMLGENPQTFRENAEILLEASKAIGLEVNPEKTKYVIMSRDQNIVRNGTIKIGDLSFEEVEKSKYLGATVTLCNARSKLAPVLATVMVVVLTELALFTVQIGKSSAVSSVANTHGQKETKPFPSFFFVVMNSGMLLLKLLADKYSMEFSTDKTKVMAFCGKIYINGSILERVKEFKYLDYKLSFLADLDIHDKILQYNKSMDIINRIMKPSLVQRHTRTCLYKTLARPVLCFGSEPWTLRKCDASRITASEIRFMRRTAGYTKWDHKITKDILRNLK</sequence>
<feature type="chain" id="PRO_5045437194" description="Reverse transcriptase domain-containing protein" evidence="1">
    <location>
        <begin position="23"/>
        <end position="428"/>
    </location>
</feature>
<evidence type="ECO:0000313" key="3">
    <source>
        <dbReference type="EMBL" id="KAJ4426263.1"/>
    </source>
</evidence>
<evidence type="ECO:0000256" key="1">
    <source>
        <dbReference type="SAM" id="SignalP"/>
    </source>
</evidence>
<name>A0ABQ8RX51_PERAM</name>
<accession>A0ABQ8RX51</accession>
<reference evidence="3 4" key="1">
    <citation type="journal article" date="2022" name="Allergy">
        <title>Genome assembly and annotation of Periplaneta americana reveal a comprehensive cockroach allergen profile.</title>
        <authorList>
            <person name="Wang L."/>
            <person name="Xiong Q."/>
            <person name="Saelim N."/>
            <person name="Wang L."/>
            <person name="Nong W."/>
            <person name="Wan A.T."/>
            <person name="Shi M."/>
            <person name="Liu X."/>
            <person name="Cao Q."/>
            <person name="Hui J.H.L."/>
            <person name="Sookrung N."/>
            <person name="Leung T.F."/>
            <person name="Tungtrongchitr A."/>
            <person name="Tsui S.K.W."/>
        </authorList>
    </citation>
    <scope>NUCLEOTIDE SEQUENCE [LARGE SCALE GENOMIC DNA]</scope>
    <source>
        <strain evidence="3">PWHHKU_190912</strain>
    </source>
</reference>
<comment type="caution">
    <text evidence="3">The sequence shown here is derived from an EMBL/GenBank/DDBJ whole genome shotgun (WGS) entry which is preliminary data.</text>
</comment>
<feature type="domain" description="Reverse transcriptase" evidence="2">
    <location>
        <begin position="142"/>
        <end position="220"/>
    </location>
</feature>
<evidence type="ECO:0000259" key="2">
    <source>
        <dbReference type="Pfam" id="PF00078"/>
    </source>
</evidence>
<gene>
    <name evidence="3" type="ORF">ANN_27075</name>
</gene>
<dbReference type="PROSITE" id="PS51257">
    <property type="entry name" value="PROKAR_LIPOPROTEIN"/>
    <property type="match status" value="1"/>
</dbReference>
<dbReference type="InterPro" id="IPR000477">
    <property type="entry name" value="RT_dom"/>
</dbReference>
<dbReference type="EMBL" id="JAJSOF020000040">
    <property type="protein sequence ID" value="KAJ4426263.1"/>
    <property type="molecule type" value="Genomic_DNA"/>
</dbReference>